<dbReference type="Pfam" id="PF02782">
    <property type="entry name" value="FGGY_C"/>
    <property type="match status" value="1"/>
</dbReference>
<accession>G8Y0D6</accession>
<dbReference type="InterPro" id="IPR043129">
    <property type="entry name" value="ATPase_NBD"/>
</dbReference>
<dbReference type="AlphaFoldDB" id="G8Y0D6"/>
<gene>
    <name evidence="2" type="primary">Piso0_004772</name>
    <name evidence="2" type="ORF">GNLVRS01_PISO0N00805g</name>
</gene>
<dbReference type="InterPro" id="IPR018485">
    <property type="entry name" value="FGGY_C"/>
</dbReference>
<dbReference type="HOGENOM" id="CLU_009281_10_3_1"/>
<proteinExistence type="predicted"/>
<dbReference type="EMBL" id="FO082046">
    <property type="protein sequence ID" value="CCE86289.1"/>
    <property type="molecule type" value="Genomic_DNA"/>
</dbReference>
<dbReference type="InParanoid" id="G8Y0D6"/>
<sequence>MLLLRVDIFLRSGSLSYIYGGRMESHSSSNSNHHTIGIDIGSASVRACCNANGEKKVVQKPISIYPCKENRKYITQSSTEIFECIHELLELIEVDVTADSIAVTATCSMVVMEKVSRPNGVFLKSYSVQAGDCEYNTPQDIIMWMDNRPEKESEDLTNSLPQETLGKLGGKVIPEMGLPKAKWLSDNTTSNLVCFELYDWFSYLFLVGGYDKDHLVPYIDSTGAGWPSPKDFQEAMDGSIKGWSREFLKQIGIRSTLEIGSSGFNINERGLPPVGTPLGYVAPGIGLKSLSEKTLVCHGCIDCYSGSLSTIGISSDEQLGAVLTAVAGTSTCFLLSTNKVDIKPIPGIWGPFSQLTALPISVYEFGQPATGKLYERLFAQYSSVLPHTDPSRCFEIAEQQTAELEKTYKLPIHCIIRNYFWYIDAFGNRSPYNDFTMGESIIDGHNASSLLPSIFDTANLVSFAIRYNLIQEFLCFQTKHILDIFSDADPLDVSRIHCMGSQASNTRFVKLLSFICNACVVAASPQDQDAKYNVASGASHIAALGLNLHASSSSYTQAWKSCVPTPSSATAITYHSSDILPGSNTALSSLRNVLLAKFEVYKDMARAQRRYRALVAAP</sequence>
<dbReference type="STRING" id="559304.G8Y0D6"/>
<evidence type="ECO:0000313" key="2">
    <source>
        <dbReference type="EMBL" id="CCE86289.1"/>
    </source>
</evidence>
<protein>
    <submittedName>
        <fullName evidence="2">Piso0_004772 protein</fullName>
    </submittedName>
</protein>
<organism evidence="2 3">
    <name type="scientific">Pichia sorbitophila (strain ATCC MYA-4447 / BCRC 22081 / CBS 7064 / NBRC 10061 / NRRL Y-12695)</name>
    <name type="common">Hybrid yeast</name>
    <dbReference type="NCBI Taxonomy" id="559304"/>
    <lineage>
        <taxon>Eukaryota</taxon>
        <taxon>Fungi</taxon>
        <taxon>Dikarya</taxon>
        <taxon>Ascomycota</taxon>
        <taxon>Saccharomycotina</taxon>
        <taxon>Pichiomycetes</taxon>
        <taxon>Debaryomycetaceae</taxon>
        <taxon>Millerozyma</taxon>
    </lineage>
</organism>
<keyword evidence="3" id="KW-1185">Reference proteome</keyword>
<dbReference type="GO" id="GO:0005737">
    <property type="term" value="C:cytoplasm"/>
    <property type="evidence" value="ECO:0007669"/>
    <property type="project" value="TreeGrafter"/>
</dbReference>
<dbReference type="GO" id="GO:0019150">
    <property type="term" value="F:D-ribulokinase activity"/>
    <property type="evidence" value="ECO:0007669"/>
    <property type="project" value="TreeGrafter"/>
</dbReference>
<dbReference type="OrthoDB" id="203824at2759"/>
<evidence type="ECO:0000259" key="1">
    <source>
        <dbReference type="Pfam" id="PF02782"/>
    </source>
</evidence>
<dbReference type="PANTHER" id="PTHR43435:SF1">
    <property type="entry name" value="PROTEIN MPA43"/>
    <property type="match status" value="1"/>
</dbReference>
<feature type="domain" description="Carbohydrate kinase FGGY C-terminal" evidence="1">
    <location>
        <begin position="324"/>
        <end position="526"/>
    </location>
</feature>
<dbReference type="FunCoup" id="G8Y0D6">
    <property type="interactions" value="53"/>
</dbReference>
<dbReference type="Proteomes" id="UP000005222">
    <property type="component" value="Chromosome N"/>
</dbReference>
<evidence type="ECO:0000313" key="3">
    <source>
        <dbReference type="Proteomes" id="UP000005222"/>
    </source>
</evidence>
<dbReference type="OMA" id="CIDCYAG"/>
<dbReference type="GO" id="GO:0019321">
    <property type="term" value="P:pentose metabolic process"/>
    <property type="evidence" value="ECO:0007669"/>
    <property type="project" value="TreeGrafter"/>
</dbReference>
<dbReference type="SUPFAM" id="SSF53067">
    <property type="entry name" value="Actin-like ATPase domain"/>
    <property type="match status" value="2"/>
</dbReference>
<dbReference type="Gene3D" id="3.30.420.40">
    <property type="match status" value="2"/>
</dbReference>
<dbReference type="eggNOG" id="KOG2517">
    <property type="taxonomic scope" value="Eukaryota"/>
</dbReference>
<dbReference type="PANTHER" id="PTHR43435">
    <property type="entry name" value="RIBULOKINASE"/>
    <property type="match status" value="1"/>
</dbReference>
<reference evidence="2 3" key="1">
    <citation type="journal article" date="2012" name="G3 (Bethesda)">
        <title>Pichia sorbitophila, an interspecies yeast hybrid reveals early steps of genome resolution following polyploidization.</title>
        <authorList>
            <person name="Leh Louis V."/>
            <person name="Despons L."/>
            <person name="Friedrich A."/>
            <person name="Martin T."/>
            <person name="Durrens P."/>
            <person name="Casaregola S."/>
            <person name="Neuveglise C."/>
            <person name="Fairhead C."/>
            <person name="Marck C."/>
            <person name="Cruz J.A."/>
            <person name="Straub M.L."/>
            <person name="Kugler V."/>
            <person name="Sacerdot C."/>
            <person name="Uzunov Z."/>
            <person name="Thierry A."/>
            <person name="Weiss S."/>
            <person name="Bleykasten C."/>
            <person name="De Montigny J."/>
            <person name="Jacques N."/>
            <person name="Jung P."/>
            <person name="Lemaire M."/>
            <person name="Mallet S."/>
            <person name="Morel G."/>
            <person name="Richard G.F."/>
            <person name="Sarkar A."/>
            <person name="Savel G."/>
            <person name="Schacherer J."/>
            <person name="Seret M.L."/>
            <person name="Talla E."/>
            <person name="Samson G."/>
            <person name="Jubin C."/>
            <person name="Poulain J."/>
            <person name="Vacherie B."/>
            <person name="Barbe V."/>
            <person name="Pelletier E."/>
            <person name="Sherman D.J."/>
            <person name="Westhof E."/>
            <person name="Weissenbach J."/>
            <person name="Baret P.V."/>
            <person name="Wincker P."/>
            <person name="Gaillardin C."/>
            <person name="Dujon B."/>
            <person name="Souciet J.L."/>
        </authorList>
    </citation>
    <scope>NUCLEOTIDE SEQUENCE [LARGE SCALE GENOMIC DNA]</scope>
    <source>
        <strain evidence="3">ATCC MYA-4447 / BCRC 22081 / CBS 7064 / NBRC 10061 / NRRL Y-12695</strain>
    </source>
</reference>
<name>G8Y0D6_PICSO</name>